<protein>
    <recommendedName>
        <fullName evidence="2">DUF7260 domain-containing protein</fullName>
    </recommendedName>
</protein>
<feature type="domain" description="DUF7260" evidence="2">
    <location>
        <begin position="52"/>
        <end position="289"/>
    </location>
</feature>
<feature type="coiled-coil region" evidence="1">
    <location>
        <begin position="181"/>
        <end position="248"/>
    </location>
</feature>
<evidence type="ECO:0000256" key="1">
    <source>
        <dbReference type="SAM" id="Coils"/>
    </source>
</evidence>
<dbReference type="Pfam" id="PF23921">
    <property type="entry name" value="DUF7260"/>
    <property type="match status" value="1"/>
</dbReference>
<dbReference type="EMBL" id="JBHUDH010000100">
    <property type="protein sequence ID" value="MFD1526480.1"/>
    <property type="molecule type" value="Genomic_DNA"/>
</dbReference>
<dbReference type="Proteomes" id="UP001597111">
    <property type="component" value="Unassembled WGS sequence"/>
</dbReference>
<comment type="caution">
    <text evidence="3">The sequence shown here is derived from an EMBL/GenBank/DDBJ whole genome shotgun (WGS) entry which is preliminary data.</text>
</comment>
<reference evidence="3 4" key="1">
    <citation type="journal article" date="2019" name="Int. J. Syst. Evol. Microbiol.">
        <title>The Global Catalogue of Microorganisms (GCM) 10K type strain sequencing project: providing services to taxonomists for standard genome sequencing and annotation.</title>
        <authorList>
            <consortium name="The Broad Institute Genomics Platform"/>
            <consortium name="The Broad Institute Genome Sequencing Center for Infectious Disease"/>
            <person name="Wu L."/>
            <person name="Ma J."/>
        </authorList>
    </citation>
    <scope>NUCLEOTIDE SEQUENCE [LARGE SCALE GENOMIC DNA]</scope>
    <source>
        <strain evidence="3 4">CGMCC 1.12285</strain>
    </source>
</reference>
<accession>A0ABD6B6D7</accession>
<keyword evidence="4" id="KW-1185">Reference proteome</keyword>
<evidence type="ECO:0000313" key="3">
    <source>
        <dbReference type="EMBL" id="MFD1526480.1"/>
    </source>
</evidence>
<keyword evidence="1" id="KW-0175">Coiled coil</keyword>
<proteinExistence type="predicted"/>
<name>A0ABD6B6D7_9EURY</name>
<evidence type="ECO:0000313" key="4">
    <source>
        <dbReference type="Proteomes" id="UP001597111"/>
    </source>
</evidence>
<organism evidence="3 4">
    <name type="scientific">Halolamina salina</name>
    <dbReference type="NCBI Taxonomy" id="1220023"/>
    <lineage>
        <taxon>Archaea</taxon>
        <taxon>Methanobacteriati</taxon>
        <taxon>Methanobacteriota</taxon>
        <taxon>Stenosarchaea group</taxon>
        <taxon>Halobacteria</taxon>
        <taxon>Halobacteriales</taxon>
        <taxon>Haloferacaceae</taxon>
    </lineage>
</organism>
<evidence type="ECO:0000259" key="2">
    <source>
        <dbReference type="Pfam" id="PF23921"/>
    </source>
</evidence>
<dbReference type="InterPro" id="IPR055684">
    <property type="entry name" value="DUF7260"/>
</dbReference>
<gene>
    <name evidence="3" type="ORF">ACFR9S_09240</name>
</gene>
<dbReference type="RefSeq" id="WP_379818479.1">
    <property type="nucleotide sequence ID" value="NZ_JBHUDH010000100.1"/>
</dbReference>
<sequence>MPASYGFSPDIEQEVAACSGAFGCAEAVAGSLIALVLWAGLSTGLLFAPRANVRAATEAIRREYEAITAEQDALSSFVSRVRELSAAGPAPTVEGGGVGVVGAANGQSGGMAQVREAYRETMMDVEHFERDYGESLPVNLANEFGDGVAGAVVANDALSPQVKRAVIASAEESCARRDRYLDTLDDERRRLERAGDALDDAAARCAELDGDRLRRESFDDLQARFECLDETRESLEATLARRQEQIQEGVTFGWQREDSESVYRYLYRDLDATYPVLADGTRVLARMDDVESRITTALTAQA</sequence>
<dbReference type="AlphaFoldDB" id="A0ABD6B6D7"/>